<gene>
    <name evidence="3" type="ORF">ASCRUDRAFT_28707</name>
</gene>
<protein>
    <recommendedName>
        <fullName evidence="2">DNA replication checkpoint mediator MRC1 domain-containing protein</fullName>
    </recommendedName>
</protein>
<dbReference type="InterPro" id="IPR018564">
    <property type="entry name" value="Repl_chkpnt_MRC1_dom"/>
</dbReference>
<accession>A0A1D2VRY1</accession>
<feature type="compositionally biased region" description="Basic and acidic residues" evidence="1">
    <location>
        <begin position="36"/>
        <end position="49"/>
    </location>
</feature>
<dbReference type="STRING" id="1344418.A0A1D2VRY1"/>
<feature type="compositionally biased region" description="Low complexity" evidence="1">
    <location>
        <begin position="68"/>
        <end position="80"/>
    </location>
</feature>
<evidence type="ECO:0000259" key="2">
    <source>
        <dbReference type="Pfam" id="PF09444"/>
    </source>
</evidence>
<name>A0A1D2VRY1_9ASCO</name>
<dbReference type="AlphaFoldDB" id="A0A1D2VRY1"/>
<dbReference type="GeneID" id="30963703"/>
<dbReference type="EMBL" id="KV454475">
    <property type="protein sequence ID" value="ODV64363.1"/>
    <property type="molecule type" value="Genomic_DNA"/>
</dbReference>
<dbReference type="RefSeq" id="XP_020050670.1">
    <property type="nucleotide sequence ID" value="XM_020190067.1"/>
</dbReference>
<dbReference type="OrthoDB" id="2130597at2759"/>
<evidence type="ECO:0000313" key="4">
    <source>
        <dbReference type="Proteomes" id="UP000095038"/>
    </source>
</evidence>
<dbReference type="Pfam" id="PF09444">
    <property type="entry name" value="MRC1"/>
    <property type="match status" value="1"/>
</dbReference>
<organism evidence="3 4">
    <name type="scientific">Ascoidea rubescens DSM 1968</name>
    <dbReference type="NCBI Taxonomy" id="1344418"/>
    <lineage>
        <taxon>Eukaryota</taxon>
        <taxon>Fungi</taxon>
        <taxon>Dikarya</taxon>
        <taxon>Ascomycota</taxon>
        <taxon>Saccharomycotina</taxon>
        <taxon>Saccharomycetes</taxon>
        <taxon>Ascoideaceae</taxon>
        <taxon>Ascoidea</taxon>
    </lineage>
</organism>
<proteinExistence type="predicted"/>
<keyword evidence="4" id="KW-1185">Reference proteome</keyword>
<evidence type="ECO:0000313" key="3">
    <source>
        <dbReference type="EMBL" id="ODV64363.1"/>
    </source>
</evidence>
<reference evidence="4" key="1">
    <citation type="submission" date="2016-05" db="EMBL/GenBank/DDBJ databases">
        <title>Comparative genomics of biotechnologically important yeasts.</title>
        <authorList>
            <consortium name="DOE Joint Genome Institute"/>
            <person name="Riley R."/>
            <person name="Haridas S."/>
            <person name="Wolfe K.H."/>
            <person name="Lopes M.R."/>
            <person name="Hittinger C.T."/>
            <person name="Goker M."/>
            <person name="Salamov A."/>
            <person name="Wisecaver J."/>
            <person name="Long T.M."/>
            <person name="Aerts A.L."/>
            <person name="Barry K."/>
            <person name="Choi C."/>
            <person name="Clum A."/>
            <person name="Coughlan A.Y."/>
            <person name="Deshpande S."/>
            <person name="Douglass A.P."/>
            <person name="Hanson S.J."/>
            <person name="Klenk H.-P."/>
            <person name="Labutti K."/>
            <person name="Lapidus A."/>
            <person name="Lindquist E."/>
            <person name="Lipzen A."/>
            <person name="Meier-Kolthoff J.P."/>
            <person name="Ohm R.A."/>
            <person name="Otillar R.P."/>
            <person name="Pangilinan J."/>
            <person name="Peng Y."/>
            <person name="Rokas A."/>
            <person name="Rosa C.A."/>
            <person name="Scheuner C."/>
            <person name="Sibirny A.A."/>
            <person name="Slot J.C."/>
            <person name="Stielow J.B."/>
            <person name="Sun H."/>
            <person name="Kurtzman C.P."/>
            <person name="Blackwell M."/>
            <person name="Grigoriev I.V."/>
            <person name="Jeffries T.W."/>
        </authorList>
    </citation>
    <scope>NUCLEOTIDE SEQUENCE [LARGE SCALE GENOMIC DNA]</scope>
    <source>
        <strain evidence="4">DSM 1968</strain>
    </source>
</reference>
<feature type="domain" description="DNA replication checkpoint mediator MRC1" evidence="2">
    <location>
        <begin position="129"/>
        <end position="277"/>
    </location>
</feature>
<dbReference type="InParanoid" id="A0A1D2VRY1"/>
<feature type="region of interest" description="Disordered" evidence="1">
    <location>
        <begin position="36"/>
        <end position="80"/>
    </location>
</feature>
<sequence>MSEKIKNIFGEDSLLNLAPTQVQYKSYSKKKILDHISENENDSGDKSDNEYEYEVDSTDVPTLDDKISASSKNTKNNKSSVYGVENEVEVEDISDTEDQNELLQKVKLAIKRQAQNELRNKIKKRELAKSGLGDIFEEEAIESDDEWHGIGGADRNDKDDFEMDSEDERMINDSKNINYNHDALKEFYNKENLSNDREYVSKLLNDIKTGKLRSRVNRDGFGRGGIDDLDLELSDDDDDELARFHRMKAERQRRKLLENNEMRNLAKNDKTKAFFESIAEDTNTDSLKIDNGNQPIVKRRRIQITSEFVKKTLSFINNDDLATEEERYLQTEKLSLSQHNFKSQIEMKDEFAKIKERIRQKKLREEEYKRTKVHDIELGNESKKGIHKTRSIIENYKTFLSENKDFASEQITVNKNYKNANTNSASVMFLINKNKN</sequence>
<evidence type="ECO:0000256" key="1">
    <source>
        <dbReference type="SAM" id="MobiDB-lite"/>
    </source>
</evidence>
<dbReference type="Proteomes" id="UP000095038">
    <property type="component" value="Unassembled WGS sequence"/>
</dbReference>